<sequence length="818" mass="91495">MLRQTVKFAIRNFKKSKLIHSLNVLGLTLGLSVFFLASLYIYQENSYERDFSDRNRIYQISSVIPGIGDFAYSTPNLASISNEIPDLEGLTVFTPPTKFTWNTETDESFELTSISADENFLSIFDFSVRLGNKEQPISAPNHAAIFESAALRVFGTTDVIGRRLDSQKESVQIVSLLADPQYKTQLKSDLIKFENPLNDYQEANWNGNYKFVFAKTKASVGLAQLNETLERISFDRIKPIVLESAPSDFSLADWKNSPRYKGFKAEGIDDLRKSSNTQMSIMPKTNAKQSNAMIIVGLAALLISVINFVNLSTAKASVRHKEVGVKRILGSRKWLLILQFLFESFMLIGLSAVLALAAVEFYLNVDGSFSFNLVDYSVLQSSEWIISVVIFILLLSLIGGVYPALYLSSGSLINLTKKQSHSSGFSMANAQGFRKGATVVQFVCSIGLIFSIVVIFSQVNFLKNRDLGYSDEGIVSIRNLSLFQNLRDNTSTLNTFINEVERVPSVKSIGFSSRTPIDGVQYFPVPMKNAEGEEIKVTYMTADHNFFDLMRLEFLLGKPYESKSNTQENVNAKGVYIPAVINEMTVKTLGLDNPIGEIIDEPVRGIKYEVVGVVKDFFFESLREAIDPIIISRTGPNVQGELLIKTDDINETIAAIEPLFQKHIWTAYAGSPMVWNDLAWRYESLLSEETSAYKLLVAFSVIAVIISCIGLLGLSLFMIDQRIHEFGVRKVLGASVGNIMALFSYDVFKLILLSIFVALPLGSLIMREWLNDFDARINLSFFTFGTTTLLTLLIVFITISFQSWKAGRLNPVETLRNE</sequence>
<dbReference type="Pfam" id="PF02687">
    <property type="entry name" value="FtsX"/>
    <property type="match status" value="2"/>
</dbReference>
<keyword evidence="5 7" id="KW-0472">Membrane</keyword>
<evidence type="ECO:0000256" key="2">
    <source>
        <dbReference type="ARBA" id="ARBA00022475"/>
    </source>
</evidence>
<evidence type="ECO:0000313" key="11">
    <source>
        <dbReference type="Proteomes" id="UP000095552"/>
    </source>
</evidence>
<feature type="domain" description="MacB-like periplasmic core" evidence="9">
    <location>
        <begin position="22"/>
        <end position="231"/>
    </location>
</feature>
<gene>
    <name evidence="10" type="ORF">BFP71_11925</name>
</gene>
<dbReference type="STRING" id="1563681.BFP71_11925"/>
<comment type="caution">
    <text evidence="10">The sequence shown here is derived from an EMBL/GenBank/DDBJ whole genome shotgun (WGS) entry which is preliminary data.</text>
</comment>
<reference evidence="10 11" key="1">
    <citation type="submission" date="2016-08" db="EMBL/GenBank/DDBJ databases">
        <title>Draft genome of Fabibacter sp. strain SK-8.</title>
        <authorList>
            <person name="Wong S.-K."/>
            <person name="Hamasaki K."/>
            <person name="Yoshizawa S."/>
        </authorList>
    </citation>
    <scope>NUCLEOTIDE SEQUENCE [LARGE SCALE GENOMIC DNA]</scope>
    <source>
        <strain evidence="10 11">SK-8</strain>
    </source>
</reference>
<dbReference type="GO" id="GO:0022857">
    <property type="term" value="F:transmembrane transporter activity"/>
    <property type="evidence" value="ECO:0007669"/>
    <property type="project" value="TreeGrafter"/>
</dbReference>
<dbReference type="Proteomes" id="UP000095552">
    <property type="component" value="Unassembled WGS sequence"/>
</dbReference>
<organism evidence="10 11">
    <name type="scientific">Roseivirga misakiensis</name>
    <dbReference type="NCBI Taxonomy" id="1563681"/>
    <lineage>
        <taxon>Bacteria</taxon>
        <taxon>Pseudomonadati</taxon>
        <taxon>Bacteroidota</taxon>
        <taxon>Cytophagia</taxon>
        <taxon>Cytophagales</taxon>
        <taxon>Roseivirgaceae</taxon>
        <taxon>Roseivirga</taxon>
    </lineage>
</organism>
<comment type="similarity">
    <text evidence="6">Belongs to the ABC-4 integral membrane protein family.</text>
</comment>
<evidence type="ECO:0000256" key="1">
    <source>
        <dbReference type="ARBA" id="ARBA00004651"/>
    </source>
</evidence>
<evidence type="ECO:0000256" key="7">
    <source>
        <dbReference type="SAM" id="Phobius"/>
    </source>
</evidence>
<evidence type="ECO:0000256" key="6">
    <source>
        <dbReference type="ARBA" id="ARBA00038076"/>
    </source>
</evidence>
<protein>
    <submittedName>
        <fullName evidence="10">Uncharacterized protein</fullName>
    </submittedName>
</protein>
<accession>A0A1E5SYJ6</accession>
<feature type="transmembrane region" description="Helical" evidence="7">
    <location>
        <begin position="436"/>
        <end position="456"/>
    </location>
</feature>
<proteinExistence type="inferred from homology"/>
<dbReference type="Pfam" id="PF12704">
    <property type="entry name" value="MacB_PCD"/>
    <property type="match status" value="1"/>
</dbReference>
<feature type="transmembrane region" description="Helical" evidence="7">
    <location>
        <begin position="292"/>
        <end position="313"/>
    </location>
</feature>
<evidence type="ECO:0000313" key="10">
    <source>
        <dbReference type="EMBL" id="OEK04185.1"/>
    </source>
</evidence>
<dbReference type="RefSeq" id="WP_069835690.1">
    <property type="nucleotide sequence ID" value="NZ_MDGQ01000005.1"/>
</dbReference>
<feature type="transmembrane region" description="Helical" evidence="7">
    <location>
        <begin position="21"/>
        <end position="42"/>
    </location>
</feature>
<dbReference type="InterPro" id="IPR025857">
    <property type="entry name" value="MacB_PCD"/>
</dbReference>
<feature type="domain" description="ABC3 transporter permease C-terminal" evidence="8">
    <location>
        <begin position="698"/>
        <end position="811"/>
    </location>
</feature>
<keyword evidence="11" id="KW-1185">Reference proteome</keyword>
<feature type="transmembrane region" description="Helical" evidence="7">
    <location>
        <begin position="731"/>
        <end position="759"/>
    </location>
</feature>
<dbReference type="PANTHER" id="PTHR30572">
    <property type="entry name" value="MEMBRANE COMPONENT OF TRANSPORTER-RELATED"/>
    <property type="match status" value="1"/>
</dbReference>
<dbReference type="InterPro" id="IPR003838">
    <property type="entry name" value="ABC3_permease_C"/>
</dbReference>
<dbReference type="GO" id="GO:0005886">
    <property type="term" value="C:plasma membrane"/>
    <property type="evidence" value="ECO:0007669"/>
    <property type="project" value="UniProtKB-SubCell"/>
</dbReference>
<evidence type="ECO:0000259" key="9">
    <source>
        <dbReference type="Pfam" id="PF12704"/>
    </source>
</evidence>
<feature type="transmembrane region" description="Helical" evidence="7">
    <location>
        <begin position="384"/>
        <end position="415"/>
    </location>
</feature>
<dbReference type="EMBL" id="MDGQ01000005">
    <property type="protein sequence ID" value="OEK04185.1"/>
    <property type="molecule type" value="Genomic_DNA"/>
</dbReference>
<dbReference type="InterPro" id="IPR050250">
    <property type="entry name" value="Macrolide_Exporter_MacB"/>
</dbReference>
<keyword evidence="4 7" id="KW-1133">Transmembrane helix</keyword>
<feature type="transmembrane region" description="Helical" evidence="7">
    <location>
        <begin position="779"/>
        <end position="801"/>
    </location>
</feature>
<evidence type="ECO:0000256" key="5">
    <source>
        <dbReference type="ARBA" id="ARBA00023136"/>
    </source>
</evidence>
<evidence type="ECO:0000259" key="8">
    <source>
        <dbReference type="Pfam" id="PF02687"/>
    </source>
</evidence>
<evidence type="ECO:0000256" key="4">
    <source>
        <dbReference type="ARBA" id="ARBA00022989"/>
    </source>
</evidence>
<feature type="transmembrane region" description="Helical" evidence="7">
    <location>
        <begin position="334"/>
        <end position="364"/>
    </location>
</feature>
<dbReference type="PANTHER" id="PTHR30572:SF4">
    <property type="entry name" value="ABC TRANSPORTER PERMEASE YTRF"/>
    <property type="match status" value="1"/>
</dbReference>
<name>A0A1E5SYJ6_9BACT</name>
<keyword evidence="3 7" id="KW-0812">Transmembrane</keyword>
<dbReference type="OrthoDB" id="982637at2"/>
<dbReference type="AlphaFoldDB" id="A0A1E5SYJ6"/>
<keyword evidence="2" id="KW-1003">Cell membrane</keyword>
<feature type="domain" description="ABC3 transporter permease C-terminal" evidence="8">
    <location>
        <begin position="294"/>
        <end position="409"/>
    </location>
</feature>
<evidence type="ECO:0000256" key="3">
    <source>
        <dbReference type="ARBA" id="ARBA00022692"/>
    </source>
</evidence>
<feature type="transmembrane region" description="Helical" evidence="7">
    <location>
        <begin position="695"/>
        <end position="719"/>
    </location>
</feature>
<comment type="subcellular location">
    <subcellularLocation>
        <location evidence="1">Cell membrane</location>
        <topology evidence="1">Multi-pass membrane protein</topology>
    </subcellularLocation>
</comment>